<evidence type="ECO:0000313" key="2">
    <source>
        <dbReference type="EMBL" id="NYD68809.1"/>
    </source>
</evidence>
<keyword evidence="5" id="KW-1185">Reference proteome</keyword>
<accession>A0A4Q2M1N5</accession>
<evidence type="ECO:0000313" key="5">
    <source>
        <dbReference type="Proteomes" id="UP000292686"/>
    </source>
</evidence>
<dbReference type="OrthoDB" id="5071496at2"/>
<sequence length="153" mass="15984">MGFSVLGLVVSLAVILPNLLVLVFPPREGFPSTRIPPILSGVERAGQALCAVVPVITEPGAVHGWWAIPVLVGLVAYYLLWARYLISGRPVTALYGPFWGVPVPMAITPVIVFAATGLGLSNVWVVGSAVVLAAGHIPASLMIARSLAVARRG</sequence>
<dbReference type="AlphaFoldDB" id="A0A4Q2M1N5"/>
<dbReference type="Proteomes" id="UP000581087">
    <property type="component" value="Unassembled WGS sequence"/>
</dbReference>
<dbReference type="RefSeq" id="WP_129176065.1">
    <property type="nucleotide sequence ID" value="NZ_JACCBI010000001.1"/>
</dbReference>
<feature type="transmembrane region" description="Helical" evidence="1">
    <location>
        <begin position="98"/>
        <end position="118"/>
    </location>
</feature>
<feature type="transmembrane region" description="Helical" evidence="1">
    <location>
        <begin position="64"/>
        <end position="86"/>
    </location>
</feature>
<evidence type="ECO:0000256" key="1">
    <source>
        <dbReference type="SAM" id="Phobius"/>
    </source>
</evidence>
<dbReference type="EMBL" id="JACCBI010000001">
    <property type="protein sequence ID" value="NYD68809.1"/>
    <property type="molecule type" value="Genomic_DNA"/>
</dbReference>
<keyword evidence="1" id="KW-1133">Transmembrane helix</keyword>
<feature type="transmembrane region" description="Helical" evidence="1">
    <location>
        <begin position="124"/>
        <end position="144"/>
    </location>
</feature>
<comment type="caution">
    <text evidence="4">The sequence shown here is derived from an EMBL/GenBank/DDBJ whole genome shotgun (WGS) entry which is preliminary data.</text>
</comment>
<name>A0A4Q2M1N5_9MICO</name>
<evidence type="ECO:0000313" key="4">
    <source>
        <dbReference type="EMBL" id="RXZ85815.1"/>
    </source>
</evidence>
<feature type="transmembrane region" description="Helical" evidence="1">
    <location>
        <begin position="5"/>
        <end position="24"/>
    </location>
</feature>
<reference evidence="2 6" key="2">
    <citation type="submission" date="2020-07" db="EMBL/GenBank/DDBJ databases">
        <title>Sequencing the genomes of 1000 actinobacteria strains.</title>
        <authorList>
            <person name="Klenk H.-P."/>
        </authorList>
    </citation>
    <scope>NUCLEOTIDE SEQUENCE [LARGE SCALE GENOMIC DNA]</scope>
    <source>
        <strain evidence="2 6">DSM 23870</strain>
    </source>
</reference>
<evidence type="ECO:0000313" key="3">
    <source>
        <dbReference type="EMBL" id="RXZ85104.1"/>
    </source>
</evidence>
<dbReference type="Proteomes" id="UP000292686">
    <property type="component" value="Unassembled WGS sequence"/>
</dbReference>
<proteinExistence type="predicted"/>
<organism evidence="4 5">
    <name type="scientific">Agromyces atrinae</name>
    <dbReference type="NCBI Taxonomy" id="592376"/>
    <lineage>
        <taxon>Bacteria</taxon>
        <taxon>Bacillati</taxon>
        <taxon>Actinomycetota</taxon>
        <taxon>Actinomycetes</taxon>
        <taxon>Micrococcales</taxon>
        <taxon>Microbacteriaceae</taxon>
        <taxon>Agromyces</taxon>
    </lineage>
</organism>
<dbReference type="EMBL" id="SDPM01000007">
    <property type="protein sequence ID" value="RXZ85815.1"/>
    <property type="molecule type" value="Genomic_DNA"/>
</dbReference>
<protein>
    <submittedName>
        <fullName evidence="4">Uncharacterized protein</fullName>
    </submittedName>
</protein>
<keyword evidence="1" id="KW-0812">Transmembrane</keyword>
<dbReference type="EMBL" id="SDPM01000013">
    <property type="protein sequence ID" value="RXZ85104.1"/>
    <property type="molecule type" value="Genomic_DNA"/>
</dbReference>
<gene>
    <name evidence="2" type="ORF">BJ972_003328</name>
    <name evidence="4" type="ORF">ESP50_13560</name>
    <name evidence="3" type="ORF">ESP50_17185</name>
</gene>
<evidence type="ECO:0000313" key="6">
    <source>
        <dbReference type="Proteomes" id="UP000581087"/>
    </source>
</evidence>
<reference evidence="4 5" key="1">
    <citation type="submission" date="2019-01" db="EMBL/GenBank/DDBJ databases">
        <title>Agromyces.</title>
        <authorList>
            <person name="Li J."/>
        </authorList>
    </citation>
    <scope>NUCLEOTIDE SEQUENCE [LARGE SCALE GENOMIC DNA]</scope>
    <source>
        <strain evidence="4 5">DSM 23870</strain>
    </source>
</reference>
<keyword evidence="1" id="KW-0472">Membrane</keyword>